<feature type="compositionally biased region" description="Low complexity" evidence="1">
    <location>
        <begin position="31"/>
        <end position="51"/>
    </location>
</feature>
<reference evidence="2" key="1">
    <citation type="journal article" date="2020" name="Stud. Mycol.">
        <title>101 Dothideomycetes genomes: a test case for predicting lifestyles and emergence of pathogens.</title>
        <authorList>
            <person name="Haridas S."/>
            <person name="Albert R."/>
            <person name="Binder M."/>
            <person name="Bloem J."/>
            <person name="Labutti K."/>
            <person name="Salamov A."/>
            <person name="Andreopoulos B."/>
            <person name="Baker S."/>
            <person name="Barry K."/>
            <person name="Bills G."/>
            <person name="Bluhm B."/>
            <person name="Cannon C."/>
            <person name="Castanera R."/>
            <person name="Culley D."/>
            <person name="Daum C."/>
            <person name="Ezra D."/>
            <person name="Gonzalez J."/>
            <person name="Henrissat B."/>
            <person name="Kuo A."/>
            <person name="Liang C."/>
            <person name="Lipzen A."/>
            <person name="Lutzoni F."/>
            <person name="Magnuson J."/>
            <person name="Mondo S."/>
            <person name="Nolan M."/>
            <person name="Ohm R."/>
            <person name="Pangilinan J."/>
            <person name="Park H.-J."/>
            <person name="Ramirez L."/>
            <person name="Alfaro M."/>
            <person name="Sun H."/>
            <person name="Tritt A."/>
            <person name="Yoshinaga Y."/>
            <person name="Zwiers L.-H."/>
            <person name="Turgeon B."/>
            <person name="Goodwin S."/>
            <person name="Spatafora J."/>
            <person name="Crous P."/>
            <person name="Grigoriev I."/>
        </authorList>
    </citation>
    <scope>NUCLEOTIDE SEQUENCE</scope>
    <source>
        <strain evidence="2">CBS 116005</strain>
    </source>
</reference>
<keyword evidence="3" id="KW-1185">Reference proteome</keyword>
<evidence type="ECO:0000256" key="1">
    <source>
        <dbReference type="SAM" id="MobiDB-lite"/>
    </source>
</evidence>
<protein>
    <submittedName>
        <fullName evidence="2">Uncharacterized protein</fullName>
    </submittedName>
</protein>
<evidence type="ECO:0000313" key="3">
    <source>
        <dbReference type="Proteomes" id="UP000799436"/>
    </source>
</evidence>
<dbReference type="OrthoDB" id="10370305at2759"/>
<organism evidence="2 3">
    <name type="scientific">Teratosphaeria nubilosa</name>
    <dbReference type="NCBI Taxonomy" id="161662"/>
    <lineage>
        <taxon>Eukaryota</taxon>
        <taxon>Fungi</taxon>
        <taxon>Dikarya</taxon>
        <taxon>Ascomycota</taxon>
        <taxon>Pezizomycotina</taxon>
        <taxon>Dothideomycetes</taxon>
        <taxon>Dothideomycetidae</taxon>
        <taxon>Mycosphaerellales</taxon>
        <taxon>Teratosphaeriaceae</taxon>
        <taxon>Teratosphaeria</taxon>
    </lineage>
</organism>
<accession>A0A6G1L1V9</accession>
<dbReference type="Proteomes" id="UP000799436">
    <property type="component" value="Unassembled WGS sequence"/>
</dbReference>
<gene>
    <name evidence="2" type="ORF">EJ03DRAFT_338390</name>
</gene>
<proteinExistence type="predicted"/>
<dbReference type="AlphaFoldDB" id="A0A6G1L1V9"/>
<name>A0A6G1L1V9_9PEZI</name>
<sequence length="270" mass="29947">MVVVMDSEGPEYTPVSSRRGSSSGPGLPQYRSSSHHSSSSSRTARRTASSSQYHSRGSDHTSSSHRIKEEQKRTHERKARADQCAVLQDREDIHNIFFAWSCNKSQSTGNGHSSGLVGDKLANSQASVGLLAHLVQEKLRQGLESGNLALVQAEMRAVCDRAVNHPRGPLAGTWLDTGLDNDECITIKSGDKSCHNPNHKVRFADARDCRKLRRMATTFTRVSDEYPGNKQALHAQWEPALAIIEQKFGAVTKFLGQMIEMIERTIPRKR</sequence>
<evidence type="ECO:0000313" key="2">
    <source>
        <dbReference type="EMBL" id="KAF2766408.1"/>
    </source>
</evidence>
<feature type="region of interest" description="Disordered" evidence="1">
    <location>
        <begin position="1"/>
        <end position="81"/>
    </location>
</feature>
<dbReference type="EMBL" id="ML995872">
    <property type="protein sequence ID" value="KAF2766408.1"/>
    <property type="molecule type" value="Genomic_DNA"/>
</dbReference>